<proteinExistence type="predicted"/>
<feature type="region of interest" description="Disordered" evidence="1">
    <location>
        <begin position="411"/>
        <end position="441"/>
    </location>
</feature>
<feature type="region of interest" description="Disordered" evidence="1">
    <location>
        <begin position="195"/>
        <end position="226"/>
    </location>
</feature>
<evidence type="ECO:0000313" key="2">
    <source>
        <dbReference type="EMBL" id="KAK7064456.1"/>
    </source>
</evidence>
<keyword evidence="3" id="KW-1185">Reference proteome</keyword>
<feature type="compositionally biased region" description="Low complexity" evidence="1">
    <location>
        <begin position="198"/>
        <end position="211"/>
    </location>
</feature>
<sequence>MSLHDFESRAGLDTMLLHFSHDSSHSLSSSAALEGFIVVPKSDRPPLAAKSHNVQSRPAAKRASKSAKLGSRVSQDISFAVSASRPNSPREYDADAESDPPFSLLLPSRPCTPFQPLPPVLATSPLRLSSFLDDLVSHSHSLHNESNTPSPAPSLRAESPPPRPLLAINIPSVSHPNSPYVPWASSVRQNILRPLTPSSPVSVYSRPYSRSGARAPEPQELDPPPPKHKLLRLSKSLKNLKRTVQQSVKHVKNAFKKTPKARTEAVVDYLPPPSPPCLSPIPPPLPSPVASCDSSNTNTLVDWLRECELKLERAPPKFMTLEEYEARGSWMDLTTQDESEIRSVPMPHSMDDISESVHSSRPTSPVSNLVSPVHTPMLPACSPMSPTCPGSLFPHLSMYDLWPTPPRHVPTTRGPLETRNREMSMPGGWKSTLRCSPRGTS</sequence>
<organism evidence="2 3">
    <name type="scientific">Favolaschia claudopus</name>
    <dbReference type="NCBI Taxonomy" id="2862362"/>
    <lineage>
        <taxon>Eukaryota</taxon>
        <taxon>Fungi</taxon>
        <taxon>Dikarya</taxon>
        <taxon>Basidiomycota</taxon>
        <taxon>Agaricomycotina</taxon>
        <taxon>Agaricomycetes</taxon>
        <taxon>Agaricomycetidae</taxon>
        <taxon>Agaricales</taxon>
        <taxon>Marasmiineae</taxon>
        <taxon>Mycenaceae</taxon>
        <taxon>Favolaschia</taxon>
    </lineage>
</organism>
<dbReference type="AlphaFoldDB" id="A0AAW0EII1"/>
<protein>
    <submittedName>
        <fullName evidence="2">Uncharacterized protein</fullName>
    </submittedName>
</protein>
<feature type="region of interest" description="Disordered" evidence="1">
    <location>
        <begin position="44"/>
        <end position="107"/>
    </location>
</feature>
<accession>A0AAW0EII1</accession>
<feature type="region of interest" description="Disordered" evidence="1">
    <location>
        <begin position="140"/>
        <end position="170"/>
    </location>
</feature>
<name>A0AAW0EII1_9AGAR</name>
<evidence type="ECO:0000313" key="3">
    <source>
        <dbReference type="Proteomes" id="UP001362999"/>
    </source>
</evidence>
<evidence type="ECO:0000256" key="1">
    <source>
        <dbReference type="SAM" id="MobiDB-lite"/>
    </source>
</evidence>
<dbReference type="Proteomes" id="UP001362999">
    <property type="component" value="Unassembled WGS sequence"/>
</dbReference>
<comment type="caution">
    <text evidence="2">The sequence shown here is derived from an EMBL/GenBank/DDBJ whole genome shotgun (WGS) entry which is preliminary data.</text>
</comment>
<gene>
    <name evidence="2" type="ORF">R3P38DRAFT_2824658</name>
</gene>
<reference evidence="2 3" key="1">
    <citation type="journal article" date="2024" name="J Genomics">
        <title>Draft genome sequencing and assembly of Favolaschia claudopus CIRM-BRFM 2984 isolated from oak limbs.</title>
        <authorList>
            <person name="Navarro D."/>
            <person name="Drula E."/>
            <person name="Chaduli D."/>
            <person name="Cazenave R."/>
            <person name="Ahrendt S."/>
            <person name="Wang J."/>
            <person name="Lipzen A."/>
            <person name="Daum C."/>
            <person name="Barry K."/>
            <person name="Grigoriev I.V."/>
            <person name="Favel A."/>
            <person name="Rosso M.N."/>
            <person name="Martin F."/>
        </authorList>
    </citation>
    <scope>NUCLEOTIDE SEQUENCE [LARGE SCALE GENOMIC DNA]</scope>
    <source>
        <strain evidence="2 3">CIRM-BRFM 2984</strain>
    </source>
</reference>
<dbReference type="EMBL" id="JAWWNJ010000001">
    <property type="protein sequence ID" value="KAK7064456.1"/>
    <property type="molecule type" value="Genomic_DNA"/>
</dbReference>